<gene>
    <name evidence="2" type="ORF">CEXT_27311</name>
</gene>
<organism evidence="2 3">
    <name type="scientific">Caerostris extrusa</name>
    <name type="common">Bark spider</name>
    <name type="synonym">Caerostris bankana</name>
    <dbReference type="NCBI Taxonomy" id="172846"/>
    <lineage>
        <taxon>Eukaryota</taxon>
        <taxon>Metazoa</taxon>
        <taxon>Ecdysozoa</taxon>
        <taxon>Arthropoda</taxon>
        <taxon>Chelicerata</taxon>
        <taxon>Arachnida</taxon>
        <taxon>Araneae</taxon>
        <taxon>Araneomorphae</taxon>
        <taxon>Entelegynae</taxon>
        <taxon>Araneoidea</taxon>
        <taxon>Araneidae</taxon>
        <taxon>Caerostris</taxon>
    </lineage>
</organism>
<dbReference type="Proteomes" id="UP001054945">
    <property type="component" value="Unassembled WGS sequence"/>
</dbReference>
<dbReference type="AlphaFoldDB" id="A0AAV4X333"/>
<keyword evidence="3" id="KW-1185">Reference proteome</keyword>
<feature type="non-terminal residue" evidence="2">
    <location>
        <position position="1"/>
    </location>
</feature>
<evidence type="ECO:0000256" key="1">
    <source>
        <dbReference type="SAM" id="MobiDB-lite"/>
    </source>
</evidence>
<accession>A0AAV4X333</accession>
<reference evidence="2 3" key="1">
    <citation type="submission" date="2021-06" db="EMBL/GenBank/DDBJ databases">
        <title>Caerostris extrusa draft genome.</title>
        <authorList>
            <person name="Kono N."/>
            <person name="Arakawa K."/>
        </authorList>
    </citation>
    <scope>NUCLEOTIDE SEQUENCE [LARGE SCALE GENOMIC DNA]</scope>
</reference>
<evidence type="ECO:0000313" key="3">
    <source>
        <dbReference type="Proteomes" id="UP001054945"/>
    </source>
</evidence>
<sequence>GGQSAEKSKRHSRRKDMKEVGDMRPQQPLQTPSQISALVNRDIHSHLKARPCIESSPVSGTWRQDRPLKRVLSKLGFQLWASPCSSLESRQHRPNRDHYLSF</sequence>
<feature type="region of interest" description="Disordered" evidence="1">
    <location>
        <begin position="1"/>
        <end position="34"/>
    </location>
</feature>
<proteinExistence type="predicted"/>
<name>A0AAV4X333_CAEEX</name>
<evidence type="ECO:0000313" key="2">
    <source>
        <dbReference type="EMBL" id="GIY88426.1"/>
    </source>
</evidence>
<comment type="caution">
    <text evidence="2">The sequence shown here is derived from an EMBL/GenBank/DDBJ whole genome shotgun (WGS) entry which is preliminary data.</text>
</comment>
<protein>
    <submittedName>
        <fullName evidence="2">Uncharacterized protein</fullName>
    </submittedName>
</protein>
<dbReference type="EMBL" id="BPLR01017066">
    <property type="protein sequence ID" value="GIY88426.1"/>
    <property type="molecule type" value="Genomic_DNA"/>
</dbReference>